<feature type="region of interest" description="Disordered" evidence="1">
    <location>
        <begin position="697"/>
        <end position="721"/>
    </location>
</feature>
<evidence type="ECO:0000313" key="4">
    <source>
        <dbReference type="EMBL" id="CAH7668400.1"/>
    </source>
</evidence>
<feature type="region of interest" description="Disordered" evidence="1">
    <location>
        <begin position="564"/>
        <end position="604"/>
    </location>
</feature>
<feature type="domain" description="SAC" evidence="3">
    <location>
        <begin position="170"/>
        <end position="518"/>
    </location>
</feature>
<evidence type="ECO:0000313" key="5">
    <source>
        <dbReference type="Proteomes" id="UP001153365"/>
    </source>
</evidence>
<feature type="transmembrane region" description="Helical" evidence="2">
    <location>
        <begin position="650"/>
        <end position="669"/>
    </location>
</feature>
<comment type="caution">
    <text evidence="4">The sequence shown here is derived from an EMBL/GenBank/DDBJ whole genome shotgun (WGS) entry which is preliminary data.</text>
</comment>
<dbReference type="AlphaFoldDB" id="A0AAV0AKG1"/>
<evidence type="ECO:0000256" key="2">
    <source>
        <dbReference type="SAM" id="Phobius"/>
    </source>
</evidence>
<gene>
    <name evidence="4" type="ORF">PPACK8108_LOCUS2908</name>
</gene>
<feature type="compositionally biased region" description="Basic and acidic residues" evidence="1">
    <location>
        <begin position="575"/>
        <end position="604"/>
    </location>
</feature>
<keyword evidence="2" id="KW-0472">Membrane</keyword>
<keyword evidence="2" id="KW-1133">Transmembrane helix</keyword>
<name>A0AAV0AKG1_PHAPC</name>
<keyword evidence="5" id="KW-1185">Reference proteome</keyword>
<dbReference type="PANTHER" id="PTHR45662:SF2">
    <property type="entry name" value="PHOSPHATIDYLINOSITOL-3-PHOSPHATASE SAC1"/>
    <property type="match status" value="1"/>
</dbReference>
<dbReference type="EMBL" id="CALTRL010000508">
    <property type="protein sequence ID" value="CAH7668400.1"/>
    <property type="molecule type" value="Genomic_DNA"/>
</dbReference>
<reference evidence="4" key="1">
    <citation type="submission" date="2022-06" db="EMBL/GenBank/DDBJ databases">
        <authorList>
            <consortium name="SYNGENTA / RWTH Aachen University"/>
        </authorList>
    </citation>
    <scope>NUCLEOTIDE SEQUENCE</scope>
</reference>
<dbReference type="Proteomes" id="UP001153365">
    <property type="component" value="Unassembled WGS sequence"/>
</dbReference>
<organism evidence="4 5">
    <name type="scientific">Phakopsora pachyrhizi</name>
    <name type="common">Asian soybean rust disease fungus</name>
    <dbReference type="NCBI Taxonomy" id="170000"/>
    <lineage>
        <taxon>Eukaryota</taxon>
        <taxon>Fungi</taxon>
        <taxon>Dikarya</taxon>
        <taxon>Basidiomycota</taxon>
        <taxon>Pucciniomycotina</taxon>
        <taxon>Pucciniomycetes</taxon>
        <taxon>Pucciniales</taxon>
        <taxon>Phakopsoraceae</taxon>
        <taxon>Phakopsora</taxon>
    </lineage>
</organism>
<dbReference type="PROSITE" id="PS50275">
    <property type="entry name" value="SAC"/>
    <property type="match status" value="1"/>
</dbReference>
<dbReference type="GO" id="GO:0005783">
    <property type="term" value="C:endoplasmic reticulum"/>
    <property type="evidence" value="ECO:0007669"/>
    <property type="project" value="TreeGrafter"/>
</dbReference>
<sequence>MSNQSIHSNLDLYISDQYFSLISANDQDQPSLVINRSNSKIYLGPSGPPNNFDKTIFGFLGLFGIIRLIRSDYLILIKSSREVTRVFNTTIYTPLQYSVHPITSESNQSLLENSDERYLLSILKHHLDQSLGKIFYSYDQHSHSIDSFRCNHQPSSNTSSSHQIGNHPAWDPTTRLQAQCLRKSDDQAHLPLWKRADDRFFYNKFLQSSLIDLAQEPGCEAVNRFILPVIYGFLEFKSTSINGKKFNFGLISRRSRYRAGTRYFSRGIDLDGNVSNFNETEMIFYTNLNSNNNSLNHNQHQQHLPTSSTMANRLIMASFVQTRGSVPIFWTEINNLRYKPDLKIMDVPQTQESMKAHFDQQVEIYGDQYLVNLVNSSGYEKPVKDYYERGVRELGNPRIHYVYFDFHHECRGLRFDRVQRLIDQLEEDLINNQGYFFQEDDSNIVMKQVSVVRSNCMDCLDRTNVVQSSLAKWTLTQQLRRSGILFENESLDSHHEFMFLFRNLWADNADAVSKAYSGTGALKTDFTRFGIRSKQGALNDLLNSCMRYVKNNFLDGPRQDSYDLVTGSWNPKSNGDGDGRKEHEKRSFEGDEKQRFEGDGPKGRAERVFDRDEFQMRLLRNNLIHQIVLFAFVIYLFVFISSTFSQRRSMKVWIGSLAVLSVLSVYMLVHGREFINLPKLNTREVIIKYDGPGYQSSKNGTGLRGHQSYTSLTSSNKRSGGGDKDFIKKTF</sequence>
<dbReference type="InterPro" id="IPR002013">
    <property type="entry name" value="SAC_dom"/>
</dbReference>
<protein>
    <submittedName>
        <fullName evidence="4">SacI homology domain-domain-containing protein</fullName>
    </submittedName>
</protein>
<feature type="transmembrane region" description="Helical" evidence="2">
    <location>
        <begin position="623"/>
        <end position="644"/>
    </location>
</feature>
<evidence type="ECO:0000259" key="3">
    <source>
        <dbReference type="PROSITE" id="PS50275"/>
    </source>
</evidence>
<feature type="compositionally biased region" description="Polar residues" evidence="1">
    <location>
        <begin position="707"/>
        <end position="718"/>
    </location>
</feature>
<keyword evidence="2" id="KW-0812">Transmembrane</keyword>
<dbReference type="PANTHER" id="PTHR45662">
    <property type="entry name" value="PHOSPHATIDYLINOSITIDE PHOSPHATASE SAC1"/>
    <property type="match status" value="1"/>
</dbReference>
<dbReference type="GO" id="GO:0043812">
    <property type="term" value="F:phosphatidylinositol-4-phosphate phosphatase activity"/>
    <property type="evidence" value="ECO:0007669"/>
    <property type="project" value="TreeGrafter"/>
</dbReference>
<accession>A0AAV0AKG1</accession>
<dbReference type="Pfam" id="PF02383">
    <property type="entry name" value="Syja_N"/>
    <property type="match status" value="1"/>
</dbReference>
<dbReference type="GO" id="GO:0046856">
    <property type="term" value="P:phosphatidylinositol dephosphorylation"/>
    <property type="evidence" value="ECO:0007669"/>
    <property type="project" value="TreeGrafter"/>
</dbReference>
<evidence type="ECO:0000256" key="1">
    <source>
        <dbReference type="SAM" id="MobiDB-lite"/>
    </source>
</evidence>
<proteinExistence type="predicted"/>